<gene>
    <name evidence="2" type="ORF">LSUE1_G008643</name>
</gene>
<dbReference type="PANTHER" id="PTHR42791">
    <property type="entry name" value="GNAT FAMILY ACETYLTRANSFERASE"/>
    <property type="match status" value="1"/>
</dbReference>
<comment type="caution">
    <text evidence="2">The sequence shown here is derived from an EMBL/GenBank/DDBJ whole genome shotgun (WGS) entry which is preliminary data.</text>
</comment>
<feature type="domain" description="N-acetyltransferase" evidence="1">
    <location>
        <begin position="40"/>
        <end position="218"/>
    </location>
</feature>
<evidence type="ECO:0000313" key="2">
    <source>
        <dbReference type="EMBL" id="TVY67371.1"/>
    </source>
</evidence>
<evidence type="ECO:0000259" key="1">
    <source>
        <dbReference type="PROSITE" id="PS51186"/>
    </source>
</evidence>
<dbReference type="GO" id="GO:0016747">
    <property type="term" value="F:acyltransferase activity, transferring groups other than amino-acyl groups"/>
    <property type="evidence" value="ECO:0007669"/>
    <property type="project" value="InterPro"/>
</dbReference>
<dbReference type="InterPro" id="IPR016181">
    <property type="entry name" value="Acyl_CoA_acyltransferase"/>
</dbReference>
<protein>
    <recommendedName>
        <fullName evidence="1">N-acetyltransferase domain-containing protein</fullName>
    </recommendedName>
</protein>
<dbReference type="EMBL" id="QGMK01001593">
    <property type="protein sequence ID" value="TVY67371.1"/>
    <property type="molecule type" value="Genomic_DNA"/>
</dbReference>
<dbReference type="PROSITE" id="PS51186">
    <property type="entry name" value="GNAT"/>
    <property type="match status" value="1"/>
</dbReference>
<dbReference type="Pfam" id="PF00583">
    <property type="entry name" value="Acetyltransf_1"/>
    <property type="match status" value="1"/>
</dbReference>
<proteinExistence type="predicted"/>
<dbReference type="Gene3D" id="3.40.630.30">
    <property type="match status" value="1"/>
</dbReference>
<organism evidence="2 3">
    <name type="scientific">Lachnellula suecica</name>
    <dbReference type="NCBI Taxonomy" id="602035"/>
    <lineage>
        <taxon>Eukaryota</taxon>
        <taxon>Fungi</taxon>
        <taxon>Dikarya</taxon>
        <taxon>Ascomycota</taxon>
        <taxon>Pezizomycotina</taxon>
        <taxon>Leotiomycetes</taxon>
        <taxon>Helotiales</taxon>
        <taxon>Lachnaceae</taxon>
        <taxon>Lachnellula</taxon>
    </lineage>
</organism>
<dbReference type="OrthoDB" id="2115692at2759"/>
<keyword evidence="3" id="KW-1185">Reference proteome</keyword>
<dbReference type="InterPro" id="IPR000182">
    <property type="entry name" value="GNAT_dom"/>
</dbReference>
<dbReference type="SUPFAM" id="SSF55729">
    <property type="entry name" value="Acyl-CoA N-acyltransferases (Nat)"/>
    <property type="match status" value="1"/>
</dbReference>
<dbReference type="CDD" id="cd04301">
    <property type="entry name" value="NAT_SF"/>
    <property type="match status" value="1"/>
</dbReference>
<dbReference type="PANTHER" id="PTHR42791:SF5">
    <property type="entry name" value="HYPOTHETICAL ACETYLTRANSFERASE (EUROFUNG)"/>
    <property type="match status" value="1"/>
</dbReference>
<name>A0A8T9BZF3_9HELO</name>
<evidence type="ECO:0000313" key="3">
    <source>
        <dbReference type="Proteomes" id="UP000469558"/>
    </source>
</evidence>
<dbReference type="InterPro" id="IPR052523">
    <property type="entry name" value="Trichothecene_AcTrans"/>
</dbReference>
<accession>A0A8T9BZF3</accession>
<dbReference type="Proteomes" id="UP000469558">
    <property type="component" value="Unassembled WGS sequence"/>
</dbReference>
<reference evidence="2 3" key="1">
    <citation type="submission" date="2018-05" db="EMBL/GenBank/DDBJ databases">
        <title>Genome sequencing and assembly of the regulated plant pathogen Lachnellula willkommii and related sister species for the development of diagnostic species identification markers.</title>
        <authorList>
            <person name="Giroux E."/>
            <person name="Bilodeau G."/>
        </authorList>
    </citation>
    <scope>NUCLEOTIDE SEQUENCE [LARGE SCALE GENOMIC DNA]</scope>
    <source>
        <strain evidence="2 3">CBS 268.59</strain>
    </source>
</reference>
<dbReference type="AlphaFoldDB" id="A0A8T9BZF3"/>
<sequence length="251" mass="28703">MAEYILKEDPTRSEHDSIIDLAFKVWNDRSITTIIRITKGPILGDAPADLEAAISIDKERSWNRHINDPASHKPFVVHVPTGEIVGFIGWKIYTSTPFSKVPSRVQFRSWPEEDKEGRECAEEIVSQCFYPRQSWMNRPMATMDDTTVRQDHQKKGVGSSLVKWGLRKADELGIESFVEATDAGRKLYQKYGFSIIMKVLVDAENGTQERHEMIQKLTPQPIQYWAMWRPKGGVLMDGATQTLWEAIAIHD</sequence>